<sequence length="93" mass="10667">MVLSLMLLTTTLTGPQYLESVTLASTANCWRVTTDDLSLTMTATRICLANLMEFQTRYQYERLLVVLPYGYKYPFSTIKKPTQLNKISELSDF</sequence>
<organism evidence="2 3">
    <name type="scientific">Caerostris darwini</name>
    <dbReference type="NCBI Taxonomy" id="1538125"/>
    <lineage>
        <taxon>Eukaryota</taxon>
        <taxon>Metazoa</taxon>
        <taxon>Ecdysozoa</taxon>
        <taxon>Arthropoda</taxon>
        <taxon>Chelicerata</taxon>
        <taxon>Arachnida</taxon>
        <taxon>Araneae</taxon>
        <taxon>Araneomorphae</taxon>
        <taxon>Entelegynae</taxon>
        <taxon>Araneoidea</taxon>
        <taxon>Araneidae</taxon>
        <taxon>Caerostris</taxon>
    </lineage>
</organism>
<feature type="chain" id="PRO_5043741586" evidence="1">
    <location>
        <begin position="21"/>
        <end position="93"/>
    </location>
</feature>
<gene>
    <name evidence="2" type="ORF">CDAR_243391</name>
</gene>
<proteinExistence type="predicted"/>
<dbReference type="EMBL" id="BPLQ01006031">
    <property type="protein sequence ID" value="GIY19258.1"/>
    <property type="molecule type" value="Genomic_DNA"/>
</dbReference>
<protein>
    <submittedName>
        <fullName evidence="2">Uncharacterized protein</fullName>
    </submittedName>
</protein>
<name>A0AAV4RBA9_9ARAC</name>
<dbReference type="Proteomes" id="UP001054837">
    <property type="component" value="Unassembled WGS sequence"/>
</dbReference>
<keyword evidence="3" id="KW-1185">Reference proteome</keyword>
<keyword evidence="1" id="KW-0732">Signal</keyword>
<accession>A0AAV4RBA9</accession>
<comment type="caution">
    <text evidence="2">The sequence shown here is derived from an EMBL/GenBank/DDBJ whole genome shotgun (WGS) entry which is preliminary data.</text>
</comment>
<reference evidence="2 3" key="1">
    <citation type="submission" date="2021-06" db="EMBL/GenBank/DDBJ databases">
        <title>Caerostris darwini draft genome.</title>
        <authorList>
            <person name="Kono N."/>
            <person name="Arakawa K."/>
        </authorList>
    </citation>
    <scope>NUCLEOTIDE SEQUENCE [LARGE SCALE GENOMIC DNA]</scope>
</reference>
<dbReference type="AlphaFoldDB" id="A0AAV4RBA9"/>
<evidence type="ECO:0000256" key="1">
    <source>
        <dbReference type="SAM" id="SignalP"/>
    </source>
</evidence>
<feature type="signal peptide" evidence="1">
    <location>
        <begin position="1"/>
        <end position="20"/>
    </location>
</feature>
<evidence type="ECO:0000313" key="3">
    <source>
        <dbReference type="Proteomes" id="UP001054837"/>
    </source>
</evidence>
<evidence type="ECO:0000313" key="2">
    <source>
        <dbReference type="EMBL" id="GIY19258.1"/>
    </source>
</evidence>